<name>A0ABU7ESP6_9TELE</name>
<dbReference type="Proteomes" id="UP001352852">
    <property type="component" value="Unassembled WGS sequence"/>
</dbReference>
<dbReference type="SUPFAM" id="SSF56601">
    <property type="entry name" value="beta-lactamase/transpeptidase-like"/>
    <property type="match status" value="1"/>
</dbReference>
<keyword evidence="6" id="KW-1185">Reference proteome</keyword>
<dbReference type="InterPro" id="IPR012338">
    <property type="entry name" value="Beta-lactam/transpept-like"/>
</dbReference>
<reference evidence="5 6" key="1">
    <citation type="submission" date="2021-06" db="EMBL/GenBank/DDBJ databases">
        <authorList>
            <person name="Palmer J.M."/>
        </authorList>
    </citation>
    <scope>NUCLEOTIDE SEQUENCE [LARGE SCALE GENOMIC DNA]</scope>
    <source>
        <strain evidence="5 6">CL_MEX2019</strain>
        <tissue evidence="5">Muscle</tissue>
    </source>
</reference>
<organism evidence="5 6">
    <name type="scientific">Characodon lateralis</name>
    <dbReference type="NCBI Taxonomy" id="208331"/>
    <lineage>
        <taxon>Eukaryota</taxon>
        <taxon>Metazoa</taxon>
        <taxon>Chordata</taxon>
        <taxon>Craniata</taxon>
        <taxon>Vertebrata</taxon>
        <taxon>Euteleostomi</taxon>
        <taxon>Actinopterygii</taxon>
        <taxon>Neopterygii</taxon>
        <taxon>Teleostei</taxon>
        <taxon>Neoteleostei</taxon>
        <taxon>Acanthomorphata</taxon>
        <taxon>Ovalentaria</taxon>
        <taxon>Atherinomorphae</taxon>
        <taxon>Cyprinodontiformes</taxon>
        <taxon>Goodeidae</taxon>
        <taxon>Characodon</taxon>
    </lineage>
</organism>
<protein>
    <recommendedName>
        <fullName evidence="4">Glutaminase EF-hand domain-containing protein</fullName>
    </recommendedName>
</protein>
<evidence type="ECO:0000259" key="4">
    <source>
        <dbReference type="Pfam" id="PF17959"/>
    </source>
</evidence>
<comment type="caution">
    <text evidence="5">The sequence shown here is derived from an EMBL/GenBank/DDBJ whole genome shotgun (WGS) entry which is preliminary data.</text>
</comment>
<evidence type="ECO:0000256" key="2">
    <source>
        <dbReference type="ARBA" id="ARBA00023002"/>
    </source>
</evidence>
<comment type="similarity">
    <text evidence="1 3">Belongs to the short-chain dehydrogenases/reductases (SDR) family.</text>
</comment>
<dbReference type="EMBL" id="JAHUTJ010066232">
    <property type="protein sequence ID" value="MED6290164.1"/>
    <property type="molecule type" value="Genomic_DNA"/>
</dbReference>
<dbReference type="InterPro" id="IPR002347">
    <property type="entry name" value="SDR_fam"/>
</dbReference>
<dbReference type="PROSITE" id="PS00061">
    <property type="entry name" value="ADH_SHORT"/>
    <property type="match status" value="1"/>
</dbReference>
<sequence>MFFEQFGSQKQTPEGNINTQFIYELLGENAWYYITASFALLWILVWLYRDSLEIDNISNKYVFVTGCDTGFGNLLCKKLDRRGFRVLAGCLTEKGADDLKRAAGPHLKTVLLDVTSKDSIQTAMEWTKKEVGDRGLWGIVNNAGRSLPMGPSEWMRVEDFHSTLNVNMNGVIAMTMTFLPLIKKAQGRIVNVASVLGRVAANGGGYGISKFGVECFSDCLRRDIGYFGIKVCIIEPGFFKTAVTSLDPIERELHRLWNQLSPEVKASYGEKYLDNYIKIQRLIMNAVCDSDLSKVTSCMEHALTAAHPRTRYSAGWDAKLLWIPLSYMPSFVVDIGLKLRRTFIHTVNFRNKMSMHSISPSSGVENMLFYTITEGRDQVPISYFNAALKKTGLQPSDPRLRECMEKLRQTMKDSVGEVMMDRDLFHRCVGGNIVLLIHAFRKMFIIPEFDVFAQKINEIYKVAQVQSDGKVADYIPQLAKFSPKLWGVSLCTVDGQR</sequence>
<dbReference type="InterPro" id="IPR041541">
    <property type="entry name" value="Glutaminase_EF-hand"/>
</dbReference>
<evidence type="ECO:0000256" key="3">
    <source>
        <dbReference type="RuleBase" id="RU000363"/>
    </source>
</evidence>
<dbReference type="InterPro" id="IPR036291">
    <property type="entry name" value="NAD(P)-bd_dom_sf"/>
</dbReference>
<proteinExistence type="inferred from homology"/>
<dbReference type="PANTHER" id="PTHR43313:SF12">
    <property type="entry name" value="RETINOL DEHYDROGENASE 5"/>
    <property type="match status" value="1"/>
</dbReference>
<dbReference type="Pfam" id="PF17959">
    <property type="entry name" value="EF-hand_14"/>
    <property type="match status" value="1"/>
</dbReference>
<dbReference type="Gene3D" id="3.40.50.720">
    <property type="entry name" value="NAD(P)-binding Rossmann-like Domain"/>
    <property type="match status" value="1"/>
</dbReference>
<dbReference type="SUPFAM" id="SSF51735">
    <property type="entry name" value="NAD(P)-binding Rossmann-fold domains"/>
    <property type="match status" value="1"/>
</dbReference>
<keyword evidence="2" id="KW-0560">Oxidoreductase</keyword>
<dbReference type="PRINTS" id="PR00081">
    <property type="entry name" value="GDHRDH"/>
</dbReference>
<dbReference type="Pfam" id="PF00106">
    <property type="entry name" value="adh_short"/>
    <property type="match status" value="1"/>
</dbReference>
<dbReference type="PANTHER" id="PTHR43313">
    <property type="entry name" value="SHORT-CHAIN DEHYDROGENASE/REDUCTASE FAMILY 9C"/>
    <property type="match status" value="1"/>
</dbReference>
<evidence type="ECO:0000313" key="5">
    <source>
        <dbReference type="EMBL" id="MED6290164.1"/>
    </source>
</evidence>
<dbReference type="PRINTS" id="PR00080">
    <property type="entry name" value="SDRFAMILY"/>
</dbReference>
<accession>A0ABU7ESP6</accession>
<evidence type="ECO:0000313" key="6">
    <source>
        <dbReference type="Proteomes" id="UP001352852"/>
    </source>
</evidence>
<dbReference type="Gene3D" id="3.40.710.10">
    <property type="entry name" value="DD-peptidase/beta-lactamase superfamily"/>
    <property type="match status" value="1"/>
</dbReference>
<evidence type="ECO:0000256" key="1">
    <source>
        <dbReference type="ARBA" id="ARBA00006484"/>
    </source>
</evidence>
<dbReference type="Gene3D" id="1.10.238.210">
    <property type="match status" value="1"/>
</dbReference>
<dbReference type="InterPro" id="IPR020904">
    <property type="entry name" value="Sc_DH/Rdtase_CS"/>
</dbReference>
<gene>
    <name evidence="5" type="ORF">CHARACLAT_010294</name>
</gene>
<feature type="domain" description="Glutaminase EF-hand" evidence="4">
    <location>
        <begin position="364"/>
        <end position="447"/>
    </location>
</feature>